<protein>
    <submittedName>
        <fullName evidence="1">Uncharacterized protein</fullName>
    </submittedName>
</protein>
<organism evidence="1 2">
    <name type="scientific">Tetraparma gracilis</name>
    <dbReference type="NCBI Taxonomy" id="2962635"/>
    <lineage>
        <taxon>Eukaryota</taxon>
        <taxon>Sar</taxon>
        <taxon>Stramenopiles</taxon>
        <taxon>Ochrophyta</taxon>
        <taxon>Bolidophyceae</taxon>
        <taxon>Parmales</taxon>
        <taxon>Triparmaceae</taxon>
        <taxon>Tetraparma</taxon>
    </lineage>
</organism>
<sequence>MASASQQASEAFSRIQASTCENPNQWPSFSTLKSEVGDADYNQILECPFDFQPVSKHKTLCPHGACALATIEWFDENPPYTGLFGSSSTCLVRLSTAIEPPARSMTSMLAKAALYFAGEKLRRAELFPCVAIKAFRGGGRHSGNLLFGGAKTGQVERNFFEHALCTNMTERVPLVARPVVNKFREFSEHPLSLGVSDFAAYDAEGQEVGGEANFPWTVVLSPPAELRRAEGGGFEGFLRQLECLPVGTHLYDLFTCASPAAACEGKLQRSGRVITTSPFARSGPGDGLFFKRKEEDYALRPGWADELGRECVLPGGVRGPVGALGGWELFEGAIGRGEYEDRDLTI</sequence>
<evidence type="ECO:0000313" key="1">
    <source>
        <dbReference type="EMBL" id="GMI39703.1"/>
    </source>
</evidence>
<reference evidence="1 2" key="1">
    <citation type="journal article" date="2023" name="Commun. Biol.">
        <title>Genome analysis of Parmales, the sister group of diatoms, reveals the evolutionary specialization of diatoms from phago-mixotrophs to photoautotrophs.</title>
        <authorList>
            <person name="Ban H."/>
            <person name="Sato S."/>
            <person name="Yoshikawa S."/>
            <person name="Yamada K."/>
            <person name="Nakamura Y."/>
            <person name="Ichinomiya M."/>
            <person name="Sato N."/>
            <person name="Blanc-Mathieu R."/>
            <person name="Endo H."/>
            <person name="Kuwata A."/>
            <person name="Ogata H."/>
        </authorList>
    </citation>
    <scope>NUCLEOTIDE SEQUENCE [LARGE SCALE GENOMIC DNA]</scope>
</reference>
<name>A0ABQ6N425_9STRA</name>
<gene>
    <name evidence="1" type="ORF">TeGR_g14594</name>
</gene>
<evidence type="ECO:0000313" key="2">
    <source>
        <dbReference type="Proteomes" id="UP001165060"/>
    </source>
</evidence>
<comment type="caution">
    <text evidence="1">The sequence shown here is derived from an EMBL/GenBank/DDBJ whole genome shotgun (WGS) entry which is preliminary data.</text>
</comment>
<keyword evidence="2" id="KW-1185">Reference proteome</keyword>
<accession>A0ABQ6N425</accession>
<dbReference type="EMBL" id="BRYB01000888">
    <property type="protein sequence ID" value="GMI39703.1"/>
    <property type="molecule type" value="Genomic_DNA"/>
</dbReference>
<proteinExistence type="predicted"/>
<dbReference type="Proteomes" id="UP001165060">
    <property type="component" value="Unassembled WGS sequence"/>
</dbReference>